<dbReference type="GO" id="GO:0004316">
    <property type="term" value="F:3-oxoacyl-[acyl-carrier-protein] reductase (NADPH) activity"/>
    <property type="evidence" value="ECO:0007669"/>
    <property type="project" value="UniProtKB-EC"/>
</dbReference>
<dbReference type="GO" id="GO:0032787">
    <property type="term" value="P:monocarboxylic acid metabolic process"/>
    <property type="evidence" value="ECO:0007669"/>
    <property type="project" value="UniProtKB-ARBA"/>
</dbReference>
<dbReference type="Proteomes" id="UP000466931">
    <property type="component" value="Chromosome"/>
</dbReference>
<comment type="subcellular location">
    <subcellularLocation>
        <location evidence="1">Secreted</location>
        <location evidence="1">Cell wall</location>
    </subcellularLocation>
</comment>
<dbReference type="InterPro" id="IPR020904">
    <property type="entry name" value="Sc_DH/Rdtase_CS"/>
</dbReference>
<dbReference type="SMART" id="SM00822">
    <property type="entry name" value="PKS_KR"/>
    <property type="match status" value="1"/>
</dbReference>
<dbReference type="FunFam" id="3.40.50.720:FF:000173">
    <property type="entry name" value="3-oxoacyl-[acyl-carrier protein] reductase"/>
    <property type="match status" value="1"/>
</dbReference>
<feature type="domain" description="Ketoreductase" evidence="7">
    <location>
        <begin position="5"/>
        <end position="194"/>
    </location>
</feature>
<evidence type="ECO:0000256" key="3">
    <source>
        <dbReference type="ARBA" id="ARBA00022512"/>
    </source>
</evidence>
<dbReference type="PRINTS" id="PR00080">
    <property type="entry name" value="SDRFAMILY"/>
</dbReference>
<dbReference type="AlphaFoldDB" id="A0A7I7XTF5"/>
<protein>
    <recommendedName>
        <fullName evidence="5">3-oxoacyl-[acyl-carrier-protein] reductase MabA</fullName>
    </recommendedName>
</protein>
<dbReference type="EMBL" id="AP022612">
    <property type="protein sequence ID" value="BBZ32507.1"/>
    <property type="molecule type" value="Genomic_DNA"/>
</dbReference>
<keyword evidence="4" id="KW-0560">Oxidoreductase</keyword>
<evidence type="ECO:0000256" key="1">
    <source>
        <dbReference type="ARBA" id="ARBA00004191"/>
    </source>
</evidence>
<keyword evidence="3" id="KW-0134">Cell wall</keyword>
<sequence>MELGRTAVVTGGGSGLGEAICTRLAQDGHRVAVLDRDGEAAEKVAAGVQAQGGDAIAVAVDVSDEDSLTHAVDLARSSLGPIGILVTSAAISGFTRLDKITLDEWNRYLAVNLTGTFLSVRAALPDMVEAKWGRIVTISSAAGQQGAARQAHYSATKGGVIAMTKSIAIDYAAQGITANTVPPFVIDTPMLRQQQQAGKLPPAEYLTKAVPAGRLGVGDDVANLCSYLCSEGAGYVTGQVIGVNGGAVL</sequence>
<evidence type="ECO:0000313" key="9">
    <source>
        <dbReference type="Proteomes" id="UP000466931"/>
    </source>
</evidence>
<dbReference type="InterPro" id="IPR002347">
    <property type="entry name" value="SDR_fam"/>
</dbReference>
<evidence type="ECO:0000256" key="6">
    <source>
        <dbReference type="ARBA" id="ARBA00047400"/>
    </source>
</evidence>
<keyword evidence="3" id="KW-0964">Secreted</keyword>
<dbReference type="Pfam" id="PF13561">
    <property type="entry name" value="adh_short_C2"/>
    <property type="match status" value="1"/>
</dbReference>
<accession>A0A7I7XTF5</accession>
<comment type="similarity">
    <text evidence="2">Belongs to the short-chain dehydrogenases/reductases (SDR) family.</text>
</comment>
<dbReference type="PANTHER" id="PTHR42879">
    <property type="entry name" value="3-OXOACYL-(ACYL-CARRIER-PROTEIN) REDUCTASE"/>
    <property type="match status" value="1"/>
</dbReference>
<dbReference type="PANTHER" id="PTHR42879:SF2">
    <property type="entry name" value="3-OXOACYL-[ACYL-CARRIER-PROTEIN] REDUCTASE FABG"/>
    <property type="match status" value="1"/>
</dbReference>
<organism evidence="8 9">
    <name type="scientific">Mycolicibacterium confluentis</name>
    <dbReference type="NCBI Taxonomy" id="28047"/>
    <lineage>
        <taxon>Bacteria</taxon>
        <taxon>Bacillati</taxon>
        <taxon>Actinomycetota</taxon>
        <taxon>Actinomycetes</taxon>
        <taxon>Mycobacteriales</taxon>
        <taxon>Mycobacteriaceae</taxon>
        <taxon>Mycolicibacterium</taxon>
    </lineage>
</organism>
<evidence type="ECO:0000256" key="4">
    <source>
        <dbReference type="ARBA" id="ARBA00023002"/>
    </source>
</evidence>
<dbReference type="InterPro" id="IPR057326">
    <property type="entry name" value="KR_dom"/>
</dbReference>
<evidence type="ECO:0000256" key="2">
    <source>
        <dbReference type="ARBA" id="ARBA00006484"/>
    </source>
</evidence>
<proteinExistence type="inferred from homology"/>
<evidence type="ECO:0000313" key="8">
    <source>
        <dbReference type="EMBL" id="BBZ32507.1"/>
    </source>
</evidence>
<name>A0A7I7XTF5_9MYCO</name>
<dbReference type="InterPro" id="IPR036291">
    <property type="entry name" value="NAD(P)-bd_dom_sf"/>
</dbReference>
<dbReference type="PROSITE" id="PS00061">
    <property type="entry name" value="ADH_SHORT"/>
    <property type="match status" value="1"/>
</dbReference>
<reference evidence="8" key="2">
    <citation type="submission" date="2020-02" db="EMBL/GenBank/DDBJ databases">
        <authorList>
            <person name="Matsumoto Y."/>
            <person name="Motooka D."/>
            <person name="Nakamura S."/>
        </authorList>
    </citation>
    <scope>NUCLEOTIDE SEQUENCE</scope>
    <source>
        <strain evidence="8">JCM 13671</strain>
    </source>
</reference>
<comment type="catalytic activity">
    <reaction evidence="6">
        <text>a (3R)-hydroxyacyl-[ACP] + NADP(+) = a 3-oxoacyl-[ACP] + NADPH + H(+)</text>
        <dbReference type="Rhea" id="RHEA:17397"/>
        <dbReference type="Rhea" id="RHEA-COMP:9916"/>
        <dbReference type="Rhea" id="RHEA-COMP:9945"/>
        <dbReference type="ChEBI" id="CHEBI:15378"/>
        <dbReference type="ChEBI" id="CHEBI:57783"/>
        <dbReference type="ChEBI" id="CHEBI:58349"/>
        <dbReference type="ChEBI" id="CHEBI:78776"/>
        <dbReference type="ChEBI" id="CHEBI:78827"/>
        <dbReference type="EC" id="1.1.1.100"/>
    </reaction>
    <physiologicalReaction direction="right-to-left" evidence="6">
        <dbReference type="Rhea" id="RHEA:17399"/>
    </physiologicalReaction>
</comment>
<dbReference type="PRINTS" id="PR00081">
    <property type="entry name" value="GDHRDH"/>
</dbReference>
<dbReference type="Gene3D" id="3.40.50.720">
    <property type="entry name" value="NAD(P)-binding Rossmann-like Domain"/>
    <property type="match status" value="1"/>
</dbReference>
<dbReference type="SUPFAM" id="SSF51735">
    <property type="entry name" value="NAD(P)-binding Rossmann-fold domains"/>
    <property type="match status" value="1"/>
</dbReference>
<gene>
    <name evidence="8" type="ORF">MCNF_11120</name>
</gene>
<keyword evidence="9" id="KW-1185">Reference proteome</keyword>
<reference evidence="8" key="1">
    <citation type="journal article" date="2019" name="Emerg. Microbes Infect.">
        <title>Comprehensive subspecies identification of 175 nontuberculous mycobacteria species based on 7547 genomic profiles.</title>
        <authorList>
            <person name="Matsumoto Y."/>
            <person name="Kinjo T."/>
            <person name="Motooka D."/>
            <person name="Nabeya D."/>
            <person name="Jung N."/>
            <person name="Uechi K."/>
            <person name="Horii T."/>
            <person name="Iida T."/>
            <person name="Fujita J."/>
            <person name="Nakamura S."/>
        </authorList>
    </citation>
    <scope>NUCLEOTIDE SEQUENCE [LARGE SCALE GENOMIC DNA]</scope>
    <source>
        <strain evidence="8">JCM 13671</strain>
    </source>
</reference>
<evidence type="ECO:0000256" key="5">
    <source>
        <dbReference type="ARBA" id="ARBA00040781"/>
    </source>
</evidence>
<evidence type="ECO:0000259" key="7">
    <source>
        <dbReference type="SMART" id="SM00822"/>
    </source>
</evidence>
<dbReference type="InterPro" id="IPR050259">
    <property type="entry name" value="SDR"/>
</dbReference>